<sequence>MNFANDILSVFGSINWEVIFQLTFVALILIAGPAVIVLLALRGGDL</sequence>
<dbReference type="AlphaFoldDB" id="A0A8J7B1B8"/>
<feature type="transmembrane region" description="Helical" evidence="7">
    <location>
        <begin position="18"/>
        <end position="41"/>
    </location>
</feature>
<evidence type="ECO:0000313" key="8">
    <source>
        <dbReference type="EMBL" id="MBE9115500.1"/>
    </source>
</evidence>
<keyword evidence="7" id="KW-0793">Thylakoid</keyword>
<keyword evidence="3 7" id="KW-0812">Transmembrane</keyword>
<evidence type="ECO:0000256" key="4">
    <source>
        <dbReference type="ARBA" id="ARBA00022989"/>
    </source>
</evidence>
<comment type="caution">
    <text evidence="8">The sequence shown here is derived from an EMBL/GenBank/DDBJ whole genome shotgun (WGS) entry which is preliminary data.</text>
</comment>
<evidence type="ECO:0000256" key="6">
    <source>
        <dbReference type="ARBA" id="ARBA00023276"/>
    </source>
</evidence>
<dbReference type="GO" id="GO:0009523">
    <property type="term" value="C:photosystem II"/>
    <property type="evidence" value="ECO:0007669"/>
    <property type="project" value="UniProtKB-KW"/>
</dbReference>
<evidence type="ECO:0000256" key="5">
    <source>
        <dbReference type="ARBA" id="ARBA00023136"/>
    </source>
</evidence>
<dbReference type="NCBIfam" id="NF010239">
    <property type="entry name" value="PRK13686.1"/>
    <property type="match status" value="1"/>
</dbReference>
<evidence type="ECO:0000256" key="3">
    <source>
        <dbReference type="ARBA" id="ARBA00022692"/>
    </source>
</evidence>
<proteinExistence type="inferred from homology"/>
<comment type="subunit">
    <text evidence="7">PSII is composed of 1 copy each of membrane proteins PsbA, PsbB, PsbC, PsbD, PsbE, PsbF, PsbH, PsbI, PsbJ, PsbK, PsbL, PsbM, PsbT, PsbX, PsbY, PsbZ, Psb30/Ycf12, peripheral proteins PsbO, CyanoQ (PsbQ), PsbU, PsbV and a large number of cofactors. It forms dimeric complexes.</text>
</comment>
<evidence type="ECO:0000256" key="1">
    <source>
        <dbReference type="ARBA" id="ARBA00004167"/>
    </source>
</evidence>
<name>A0A8J7B1B8_9CYAN</name>
<dbReference type="EMBL" id="JADEWZ010000007">
    <property type="protein sequence ID" value="MBE9115500.1"/>
    <property type="molecule type" value="Genomic_DNA"/>
</dbReference>
<evidence type="ECO:0000256" key="7">
    <source>
        <dbReference type="HAMAP-Rule" id="MF_01329"/>
    </source>
</evidence>
<accession>A0A8J7B1B8</accession>
<gene>
    <name evidence="7" type="primary">psb30</name>
    <name evidence="7" type="synonym">ycf12</name>
    <name evidence="8" type="ORF">IQ249_06260</name>
</gene>
<evidence type="ECO:0000256" key="2">
    <source>
        <dbReference type="ARBA" id="ARBA00022531"/>
    </source>
</evidence>
<keyword evidence="4 7" id="KW-1133">Transmembrane helix</keyword>
<comment type="function">
    <text evidence="7">A core subunit of photosystem II (PSII), probably helps stabilize the reaction center.</text>
</comment>
<dbReference type="RefSeq" id="WP_194028595.1">
    <property type="nucleotide sequence ID" value="NZ_JADEWZ010000007.1"/>
</dbReference>
<keyword evidence="5 7" id="KW-0472">Membrane</keyword>
<protein>
    <recommendedName>
        <fullName evidence="7">Photosystem II reaction center protein Psb30</fullName>
    </recommendedName>
    <alternativeName>
        <fullName evidence="7">Photosystem II reaction center protein Ycf12</fullName>
    </alternativeName>
</protein>
<dbReference type="HAMAP" id="MF_01329">
    <property type="entry name" value="PSII_Psb30_Ycf12"/>
    <property type="match status" value="1"/>
</dbReference>
<dbReference type="Proteomes" id="UP000654482">
    <property type="component" value="Unassembled WGS sequence"/>
</dbReference>
<organism evidence="8 9">
    <name type="scientific">Lusitaniella coriacea LEGE 07157</name>
    <dbReference type="NCBI Taxonomy" id="945747"/>
    <lineage>
        <taxon>Bacteria</taxon>
        <taxon>Bacillati</taxon>
        <taxon>Cyanobacteriota</taxon>
        <taxon>Cyanophyceae</taxon>
        <taxon>Spirulinales</taxon>
        <taxon>Lusitaniellaceae</taxon>
        <taxon>Lusitaniella</taxon>
    </lineage>
</organism>
<keyword evidence="2 7" id="KW-0602">Photosynthesis</keyword>
<comment type="similarity">
    <text evidence="7">Belongs to the Psb30/Ycf12 family.</text>
</comment>
<keyword evidence="9" id="KW-1185">Reference proteome</keyword>
<reference evidence="8" key="1">
    <citation type="submission" date="2020-10" db="EMBL/GenBank/DDBJ databases">
        <authorList>
            <person name="Castelo-Branco R."/>
            <person name="Eusebio N."/>
            <person name="Adriana R."/>
            <person name="Vieira A."/>
            <person name="Brugerolle De Fraissinette N."/>
            <person name="Rezende De Castro R."/>
            <person name="Schneider M.P."/>
            <person name="Vasconcelos V."/>
            <person name="Leao P.N."/>
        </authorList>
    </citation>
    <scope>NUCLEOTIDE SEQUENCE</scope>
    <source>
        <strain evidence="8">LEGE 07157</strain>
    </source>
</reference>
<comment type="subcellular location">
    <subcellularLocation>
        <location evidence="7">Cellular thylakoid membrane</location>
        <topology evidence="7">Single-pass membrane protein</topology>
    </subcellularLocation>
    <subcellularLocation>
        <location evidence="1">Membrane</location>
        <topology evidence="1">Single-pass membrane protein</topology>
    </subcellularLocation>
</comment>
<dbReference type="InterPro" id="IPR010284">
    <property type="entry name" value="PSII_Ycf12_core-subunit"/>
</dbReference>
<dbReference type="Pfam" id="PF05969">
    <property type="entry name" value="PSII_Ycf12"/>
    <property type="match status" value="1"/>
</dbReference>
<dbReference type="GO" id="GO:0031676">
    <property type="term" value="C:plasma membrane-derived thylakoid membrane"/>
    <property type="evidence" value="ECO:0007669"/>
    <property type="project" value="UniProtKB-SubCell"/>
</dbReference>
<keyword evidence="6 7" id="KW-0604">Photosystem II</keyword>
<evidence type="ECO:0000313" key="9">
    <source>
        <dbReference type="Proteomes" id="UP000654482"/>
    </source>
</evidence>
<dbReference type="GO" id="GO:0015979">
    <property type="term" value="P:photosynthesis"/>
    <property type="evidence" value="ECO:0007669"/>
    <property type="project" value="UniProtKB-KW"/>
</dbReference>